<dbReference type="GO" id="GO:0005634">
    <property type="term" value="C:nucleus"/>
    <property type="evidence" value="ECO:0007669"/>
    <property type="project" value="UniProtKB-SubCell"/>
</dbReference>
<comment type="subcellular location">
    <subcellularLocation>
        <location evidence="5">Cytoplasm</location>
    </subcellularLocation>
    <subcellularLocation>
        <location evidence="5">Nucleus</location>
    </subcellularLocation>
</comment>
<dbReference type="GO" id="GO:0043161">
    <property type="term" value="P:proteasome-mediated ubiquitin-dependent protein catabolic process"/>
    <property type="evidence" value="ECO:0007669"/>
    <property type="project" value="InterPro"/>
</dbReference>
<evidence type="ECO:0000256" key="5">
    <source>
        <dbReference type="RuleBase" id="RU004203"/>
    </source>
</evidence>
<name>A0A7S0WEZ1_9CHLO</name>
<dbReference type="SUPFAM" id="SSF56235">
    <property type="entry name" value="N-terminal nucleophile aminohydrolases (Ntn hydrolases)"/>
    <property type="match status" value="1"/>
</dbReference>
<comment type="function">
    <text evidence="4">Non-catalytic component of the proteasome, a multicatalytic proteinase complex which is characterized by its ability to cleave peptides with Arg, Phe, Tyr, Leu, and Glu adjacent to the leaving group at neutral or slightly basic pH. The proteasome has an ATP-dependent proteolytic activity.</text>
</comment>
<dbReference type="InterPro" id="IPR029055">
    <property type="entry name" value="Ntn_hydrolases_N"/>
</dbReference>
<keyword evidence="3 5" id="KW-0539">Nucleus</keyword>
<comment type="subunit">
    <text evidence="5">Component of the proteasome complex.</text>
</comment>
<keyword evidence="1 5" id="KW-0963">Cytoplasm</keyword>
<dbReference type="InterPro" id="IPR016050">
    <property type="entry name" value="Proteasome_bsu_CS"/>
</dbReference>
<dbReference type="Gene3D" id="3.60.20.10">
    <property type="entry name" value="Glutamine Phosphoribosylpyrophosphate, subunit 1, domain 1"/>
    <property type="match status" value="1"/>
</dbReference>
<accession>A0A7S0WEZ1</accession>
<evidence type="ECO:0000256" key="1">
    <source>
        <dbReference type="ARBA" id="ARBA00022490"/>
    </source>
</evidence>
<dbReference type="PANTHER" id="PTHR32194:SF10">
    <property type="entry name" value="PROTEASOME SUBUNIT BETA TYPE-3"/>
    <property type="match status" value="1"/>
</dbReference>
<organism evidence="6">
    <name type="scientific">Pyramimonas obovata</name>
    <dbReference type="NCBI Taxonomy" id="1411642"/>
    <lineage>
        <taxon>Eukaryota</taxon>
        <taxon>Viridiplantae</taxon>
        <taxon>Chlorophyta</taxon>
        <taxon>Pyramimonadophyceae</taxon>
        <taxon>Pyramimonadales</taxon>
        <taxon>Pyramimonadaceae</taxon>
        <taxon>Pyramimonas</taxon>
        <taxon>Pyramimonas incertae sedis</taxon>
    </lineage>
</organism>
<dbReference type="AlphaFoldDB" id="A0A7S0WEZ1"/>
<dbReference type="PROSITE" id="PS51476">
    <property type="entry name" value="PROTEASOME_BETA_2"/>
    <property type="match status" value="1"/>
</dbReference>
<dbReference type="EMBL" id="HBFA01015603">
    <property type="protein sequence ID" value="CAD8665090.1"/>
    <property type="molecule type" value="Transcribed_RNA"/>
</dbReference>
<keyword evidence="2 5" id="KW-0647">Proteasome</keyword>
<dbReference type="GO" id="GO:0019774">
    <property type="term" value="C:proteasome core complex, beta-subunit complex"/>
    <property type="evidence" value="ECO:0007669"/>
    <property type="project" value="InterPro"/>
</dbReference>
<gene>
    <name evidence="6" type="ORF">POBO1169_LOCUS8034</name>
</gene>
<comment type="function">
    <text evidence="5">Component of the proteasome, a multicatalytic proteinase complex which is characterized by its ability to cleave peptides with Arg, Phe, Tyr, Leu, and Glu adjacent to the leaving group at neutral or slightly basic pH. The proteasome has an ATP-dependent proteolytic activity.</text>
</comment>
<comment type="similarity">
    <text evidence="5">Belongs to the peptidase T1B family.</text>
</comment>
<dbReference type="CDD" id="cd03759">
    <property type="entry name" value="proteasome_beta_type_3"/>
    <property type="match status" value="1"/>
</dbReference>
<evidence type="ECO:0000256" key="3">
    <source>
        <dbReference type="ARBA" id="ARBA00023242"/>
    </source>
</evidence>
<proteinExistence type="inferred from homology"/>
<dbReference type="GO" id="GO:0005737">
    <property type="term" value="C:cytoplasm"/>
    <property type="evidence" value="ECO:0007669"/>
    <property type="project" value="UniProtKB-SubCell"/>
</dbReference>
<sequence>MSIMSYNGSAIIAMVGNECVAIASDLRLGAQQQTLATDFQKTFKIHDKLFVGLSGLATDMQTLHQRFKFRHNLYHLREDREMRPTTFANMVSAMLYEKRFGPYYCEPVIAGLEPDGTPYVTGMDLIGAMAPAEDFVVAGNNTESLFGTCESFFRPNMEPEELFETISQCLLAGVGRDCLAGWGAIVHVITKDKIITRTLKGRMD</sequence>
<evidence type="ECO:0000313" key="6">
    <source>
        <dbReference type="EMBL" id="CAD8665090.1"/>
    </source>
</evidence>
<dbReference type="PANTHER" id="PTHR32194">
    <property type="entry name" value="METALLOPROTEASE TLDD"/>
    <property type="match status" value="1"/>
</dbReference>
<protein>
    <recommendedName>
        <fullName evidence="5">Proteasome subunit beta</fullName>
    </recommendedName>
</protein>
<dbReference type="FunFam" id="3.60.20.10:FF:000032">
    <property type="entry name" value="Proteasome subunit beta"/>
    <property type="match status" value="1"/>
</dbReference>
<dbReference type="InterPro" id="IPR001353">
    <property type="entry name" value="Proteasome_sua/b"/>
</dbReference>
<dbReference type="InterPro" id="IPR023333">
    <property type="entry name" value="Proteasome_suB-type"/>
</dbReference>
<dbReference type="Pfam" id="PF00227">
    <property type="entry name" value="Proteasome"/>
    <property type="match status" value="1"/>
</dbReference>
<evidence type="ECO:0000256" key="4">
    <source>
        <dbReference type="ARBA" id="ARBA00024953"/>
    </source>
</evidence>
<dbReference type="PROSITE" id="PS00854">
    <property type="entry name" value="PROTEASOME_BETA_1"/>
    <property type="match status" value="1"/>
</dbReference>
<reference evidence="6" key="1">
    <citation type="submission" date="2021-01" db="EMBL/GenBank/DDBJ databases">
        <authorList>
            <person name="Corre E."/>
            <person name="Pelletier E."/>
            <person name="Niang G."/>
            <person name="Scheremetjew M."/>
            <person name="Finn R."/>
            <person name="Kale V."/>
            <person name="Holt S."/>
            <person name="Cochrane G."/>
            <person name="Meng A."/>
            <person name="Brown T."/>
            <person name="Cohen L."/>
        </authorList>
    </citation>
    <scope>NUCLEOTIDE SEQUENCE</scope>
    <source>
        <strain evidence="6">CCMP722</strain>
    </source>
</reference>
<evidence type="ECO:0000256" key="2">
    <source>
        <dbReference type="ARBA" id="ARBA00022942"/>
    </source>
</evidence>
<dbReference type="InterPro" id="IPR033811">
    <property type="entry name" value="Proteasome_beta_3"/>
</dbReference>